<keyword evidence="3" id="KW-0862">Zinc</keyword>
<name>A0A9P8MYC8_9HYPO</name>
<organism evidence="5 6">
    <name type="scientific">Hirsutella rhossiliensis</name>
    <dbReference type="NCBI Taxonomy" id="111463"/>
    <lineage>
        <taxon>Eukaryota</taxon>
        <taxon>Fungi</taxon>
        <taxon>Dikarya</taxon>
        <taxon>Ascomycota</taxon>
        <taxon>Pezizomycotina</taxon>
        <taxon>Sordariomycetes</taxon>
        <taxon>Hypocreomycetidae</taxon>
        <taxon>Hypocreales</taxon>
        <taxon>Ophiocordycipitaceae</taxon>
        <taxon>Hirsutella</taxon>
    </lineage>
</organism>
<dbReference type="Proteomes" id="UP000824596">
    <property type="component" value="Unassembled WGS sequence"/>
</dbReference>
<dbReference type="InterPro" id="IPR000058">
    <property type="entry name" value="Znf_AN1"/>
</dbReference>
<dbReference type="EMBL" id="JAIZPD010000005">
    <property type="protein sequence ID" value="KAH0963510.1"/>
    <property type="molecule type" value="Genomic_DNA"/>
</dbReference>
<dbReference type="Gene3D" id="4.10.1110.10">
    <property type="entry name" value="AN1-like Zinc finger"/>
    <property type="match status" value="1"/>
</dbReference>
<dbReference type="SUPFAM" id="SSF118310">
    <property type="entry name" value="AN1-like Zinc finger"/>
    <property type="match status" value="1"/>
</dbReference>
<dbReference type="InterPro" id="IPR035896">
    <property type="entry name" value="AN1-like_Znf"/>
</dbReference>
<evidence type="ECO:0000256" key="2">
    <source>
        <dbReference type="ARBA" id="ARBA00022771"/>
    </source>
</evidence>
<evidence type="ECO:0000256" key="1">
    <source>
        <dbReference type="ARBA" id="ARBA00022723"/>
    </source>
</evidence>
<evidence type="ECO:0000313" key="5">
    <source>
        <dbReference type="EMBL" id="KAH0963510.1"/>
    </source>
</evidence>
<protein>
    <submittedName>
        <fullName evidence="5">AN1-like zinc finger domain-containing protein</fullName>
    </submittedName>
</protein>
<dbReference type="AlphaFoldDB" id="A0A9P8MYC8"/>
<evidence type="ECO:0000256" key="3">
    <source>
        <dbReference type="ARBA" id="ARBA00022833"/>
    </source>
</evidence>
<feature type="domain" description="AN1-type" evidence="4">
    <location>
        <begin position="6"/>
        <end position="43"/>
    </location>
</feature>
<gene>
    <name evidence="5" type="ORF">HRG_06020</name>
</gene>
<dbReference type="OrthoDB" id="5327538at2759"/>
<keyword evidence="1" id="KW-0479">Metal-binding</keyword>
<reference evidence="5" key="1">
    <citation type="submission" date="2021-09" db="EMBL/GenBank/DDBJ databases">
        <title>A high-quality genome of the endoparasitic fungus Hirsutella rhossiliensis with a comparison of Hirsutella genomes reveals transposable elements contributing to genome size variation.</title>
        <authorList>
            <person name="Lin R."/>
            <person name="Jiao Y."/>
            <person name="Sun X."/>
            <person name="Ling J."/>
            <person name="Xie B."/>
            <person name="Cheng X."/>
        </authorList>
    </citation>
    <scope>NUCLEOTIDE SEQUENCE</scope>
    <source>
        <strain evidence="5">HR02</strain>
    </source>
</reference>
<keyword evidence="6" id="KW-1185">Reference proteome</keyword>
<accession>A0A9P8MYC8</accession>
<dbReference type="Pfam" id="PF01428">
    <property type="entry name" value="zf-AN1"/>
    <property type="match status" value="1"/>
</dbReference>
<proteinExistence type="predicted"/>
<dbReference type="RefSeq" id="XP_044721023.1">
    <property type="nucleotide sequence ID" value="XM_044864491.1"/>
</dbReference>
<evidence type="ECO:0000259" key="4">
    <source>
        <dbReference type="Pfam" id="PF01428"/>
    </source>
</evidence>
<comment type="caution">
    <text evidence="5">The sequence shown here is derived from an EMBL/GenBank/DDBJ whole genome shotgun (WGS) entry which is preliminary data.</text>
</comment>
<dbReference type="GO" id="GO:0008270">
    <property type="term" value="F:zinc ion binding"/>
    <property type="evidence" value="ECO:0007669"/>
    <property type="project" value="UniProtKB-KW"/>
</dbReference>
<evidence type="ECO:0000313" key="6">
    <source>
        <dbReference type="Proteomes" id="UP000824596"/>
    </source>
</evidence>
<keyword evidence="2" id="KW-0863">Zinc-finger</keyword>
<sequence>MPLWTCDFERCRRPAVRTLGDCVLCNRHLCSNHLQPELHSCPRWEDADAYDPAAREAEELIYAKAYPVLPPRFGMTEQREVL</sequence>
<dbReference type="GeneID" id="68355149"/>